<feature type="region of interest" description="Disordered" evidence="18">
    <location>
        <begin position="884"/>
        <end position="931"/>
    </location>
</feature>
<evidence type="ECO:0000256" key="1">
    <source>
        <dbReference type="ARBA" id="ARBA00001946"/>
    </source>
</evidence>
<dbReference type="KEGG" id="emc:129334303"/>
<evidence type="ECO:0000256" key="18">
    <source>
        <dbReference type="SAM" id="MobiDB-lite"/>
    </source>
</evidence>
<dbReference type="GO" id="GO:0004709">
    <property type="term" value="F:MAP kinase kinase kinase activity"/>
    <property type="evidence" value="ECO:0007669"/>
    <property type="project" value="UniProtKB-ARBA"/>
</dbReference>
<keyword evidence="8 23" id="KW-0418">Kinase</keyword>
<evidence type="ECO:0000256" key="11">
    <source>
        <dbReference type="ARBA" id="ARBA00022842"/>
    </source>
</evidence>
<evidence type="ECO:0000256" key="5">
    <source>
        <dbReference type="ARBA" id="ARBA00022723"/>
    </source>
</evidence>
<dbReference type="GO" id="GO:0008270">
    <property type="term" value="F:zinc ion binding"/>
    <property type="evidence" value="ECO:0007669"/>
    <property type="project" value="UniProtKB-KW"/>
</dbReference>
<feature type="region of interest" description="Disordered" evidence="18">
    <location>
        <begin position="214"/>
        <end position="307"/>
    </location>
</feature>
<dbReference type="PANTHER" id="PTHR48016">
    <property type="entry name" value="MAP KINASE KINASE KINASE SSK2-RELATED-RELATED"/>
    <property type="match status" value="1"/>
</dbReference>
<dbReference type="InterPro" id="IPR011009">
    <property type="entry name" value="Kinase-like_dom_sf"/>
</dbReference>
<protein>
    <recommendedName>
        <fullName evidence="14">Mitogen-activated protein kinase kinase kinase 1</fullName>
    </recommendedName>
    <alternativeName>
        <fullName evidence="15">MAPK/ERK kinase kinase 1</fullName>
    </alternativeName>
</protein>
<dbReference type="InterPro" id="IPR013083">
    <property type="entry name" value="Znf_RING/FYVE/PHD"/>
</dbReference>
<dbReference type="Proteomes" id="UP001190640">
    <property type="component" value="Chromosome 8"/>
</dbReference>
<dbReference type="Pfam" id="PF21040">
    <property type="entry name" value="CEP104-like_TOG"/>
    <property type="match status" value="1"/>
</dbReference>
<dbReference type="CDD" id="cd16494">
    <property type="entry name" value="RING-CH-C4HC3_ZSWM2"/>
    <property type="match status" value="1"/>
</dbReference>
<dbReference type="InterPro" id="IPR008271">
    <property type="entry name" value="Ser/Thr_kinase_AS"/>
</dbReference>
<name>A0AA97JS33_EUBMA</name>
<dbReference type="CDD" id="cd06630">
    <property type="entry name" value="STKc_MEKK1"/>
    <property type="match status" value="1"/>
</dbReference>
<keyword evidence="5" id="KW-0479">Metal-binding</keyword>
<feature type="compositionally biased region" description="Low complexity" evidence="18">
    <location>
        <begin position="105"/>
        <end position="114"/>
    </location>
</feature>
<feature type="compositionally biased region" description="Low complexity" evidence="18">
    <location>
        <begin position="251"/>
        <end position="262"/>
    </location>
</feature>
<dbReference type="Pfam" id="PF00069">
    <property type="entry name" value="Pkinase"/>
    <property type="match status" value="1"/>
</dbReference>
<dbReference type="PROSITE" id="PS50011">
    <property type="entry name" value="PROTEIN_KINASE_DOM"/>
    <property type="match status" value="1"/>
</dbReference>
<dbReference type="Pfam" id="PF04434">
    <property type="entry name" value="SWIM"/>
    <property type="match status" value="1"/>
</dbReference>
<sequence length="1501" mass="163673">MAAAGGSAAAAADRIPSAGLSPGAEAAAAASFSLAPARSPKLVRSGVVGGLLTRDSGGGGGGREPRSDWRRKQLRKVRSVELDGLPESADCPELPLCLSAAGGATAGGASFSAAQPARSTPGSPASSPSRSFHEQPPLDAGSQAAGAERTMEPPPPPHSAPGRDMENKETLRGLQKIDDRPEERMIREKLKATCMPAWKHEWLERKSRRGPVVVKPIPIKGDGYEVTKPAVEAPTEGQTTATSPTQKGRRSPSPSSSSSSSSRTIKSESPGVRRKRVSPVPFQSGRITPPRRAPSPDGFSPYSPEETNRRVNKVMRARLYLLQQIGPNSFLIGGDSPDNKYRVFIGPQTCSCGRGTFCIHLLFVMLRVFQLEPSDPMLWRKTLKNFEVESLFQKYHSRRSSRIKAPSRNTIQKFVSRMSNSHTLSSSSTSTSSSENSIKDEEEQMCPICLLGMLDEESLTVCEDGCRNKLHHHCMSIWAEECRRNREPLICPLCRSKWRSHDFYSHELPSPVDSPSVLRVVQPQTPQPTAGSPRRSQDSNFNLTHYGVQQIPSAYKELAEPWIQVFGTELVGCLFSRNWNIREMALRRLYHDVSGALLLANGESTGNSGSNSGNTTSAGTLGAASGSSQTSISGDVVVESCCSVLSMVCADPVYKVYVAALKTLRAMLVYTPCHTLTERAKLQQLLKPVIETILVKCADANSRTSQLSVSTLLEMCKGQAGELAVGREIFKTGPIGIGGIDFILNCILGTQPESNNWQALLGRLCLIDRLLLEFPGEFYPHIVSGDILQADTVVDRYKKLLSLLNFALQSIDNSHSMVGKLSRRVFLSAARMVARVPHVFVKLLEMLSMTSSTHHTRMRRRLMAIADEMEIAEAIQLGMENVHSGHDFAQPPVPDNSPESTGSNTPNNTIHLSGKNGKSLGDKKSGASPEDVSDAVAGISLGLSVSSGTLEQPKPAIQTKGRPHSQCLNSSLSSCHSQSVFPTLPSHTTPPVPAGTDVSKLRPQGFVPCKIPTASPQMQRKLSLQIQRNCVENKESEKLSPVFTQPRPLPFSHIHRPKPSRPTTCDLNKQGEASKNNMTLNLNDIAQCDSSAVIPSEETVFTPVEDKRSQLDLNTELNSSMEDLLEASMPTSDGTVTFKSEVAVLSPERAENDDTYKDDVNHNQKCKEKMEAEEEEALAIAMAMSASQDALPVVPQLQVENGEDIIIIQQDTPETLPGHTKAKHHYREDMEWLKGQQIGLGAFSSCYQAQDVGTGTLMAVKQVTYVRNTSSEQEEVVEALREEIRMMSHLNHPNIIRMLGATCEKSNYNLFIEWMAGGSVAHLLSKYGAFKESVITNYTEQLLRGLAYLHENQIIHRDVKGANLLIDSTGHRLRIADFGAAARLASKGTGAGEFQGQLLGTIAFMAPEVLRGQQYGRSCDVWSVGCAVIEMACAKPPWNAEKHSNHLALIFKIASATTAPSIPSHLSPGLRDVALRCLELQPQDRPPARELLKHPVFRTTW</sequence>
<dbReference type="InterPro" id="IPR011989">
    <property type="entry name" value="ARM-like"/>
</dbReference>
<dbReference type="SMART" id="SM00220">
    <property type="entry name" value="S_TKc"/>
    <property type="match status" value="1"/>
</dbReference>
<feature type="compositionally biased region" description="Polar residues" evidence="18">
    <location>
        <begin position="236"/>
        <end position="246"/>
    </location>
</feature>
<keyword evidence="22" id="KW-1185">Reference proteome</keyword>
<dbReference type="GeneID" id="129334303"/>
<keyword evidence="12" id="KW-0007">Acetylation</keyword>
<evidence type="ECO:0000259" key="20">
    <source>
        <dbReference type="PROSITE" id="PS50089"/>
    </source>
</evidence>
<evidence type="ECO:0000256" key="17">
    <source>
        <dbReference type="PROSITE-ProRule" id="PRU10141"/>
    </source>
</evidence>
<evidence type="ECO:0000256" key="9">
    <source>
        <dbReference type="ARBA" id="ARBA00022833"/>
    </source>
</evidence>
<dbReference type="SUPFAM" id="SSF56112">
    <property type="entry name" value="Protein kinase-like (PK-like)"/>
    <property type="match status" value="1"/>
</dbReference>
<dbReference type="SUPFAM" id="SSF57850">
    <property type="entry name" value="RING/U-box"/>
    <property type="match status" value="1"/>
</dbReference>
<dbReference type="GO" id="GO:0007166">
    <property type="term" value="P:cell surface receptor signaling pathway"/>
    <property type="evidence" value="ECO:0007669"/>
    <property type="project" value="UniProtKB-ARBA"/>
</dbReference>
<feature type="domain" description="RING-type" evidence="20">
    <location>
        <begin position="446"/>
        <end position="495"/>
    </location>
</feature>
<reference evidence="23" key="1">
    <citation type="submission" date="2025-08" db="UniProtKB">
        <authorList>
            <consortium name="RefSeq"/>
        </authorList>
    </citation>
    <scope>IDENTIFICATION</scope>
    <source>
        <tissue evidence="23">Blood</tissue>
    </source>
</reference>
<keyword evidence="4" id="KW-0808">Transferase</keyword>
<keyword evidence="11" id="KW-0460">Magnesium</keyword>
<dbReference type="InterPro" id="IPR007527">
    <property type="entry name" value="Znf_SWIM"/>
</dbReference>
<feature type="compositionally biased region" description="Low complexity" evidence="18">
    <location>
        <begin position="419"/>
        <end position="436"/>
    </location>
</feature>
<dbReference type="FunFam" id="1.10.510.10:FF:000286">
    <property type="entry name" value="Mitogen-activated protein kinase kinase kinase 1 (Predicted)"/>
    <property type="match status" value="1"/>
</dbReference>
<dbReference type="GO" id="GO:0005829">
    <property type="term" value="C:cytosol"/>
    <property type="evidence" value="ECO:0007669"/>
    <property type="project" value="UniProtKB-ARBA"/>
</dbReference>
<feature type="region of interest" description="Disordered" evidence="18">
    <location>
        <begin position="49"/>
        <end position="73"/>
    </location>
</feature>
<keyword evidence="3" id="KW-0597">Phosphoprotein</keyword>
<feature type="region of interest" description="Disordered" evidence="18">
    <location>
        <begin position="604"/>
        <end position="630"/>
    </location>
</feature>
<dbReference type="SUPFAM" id="SSF48371">
    <property type="entry name" value="ARM repeat"/>
    <property type="match status" value="1"/>
</dbReference>
<evidence type="ECO:0000256" key="2">
    <source>
        <dbReference type="ARBA" id="ARBA00022527"/>
    </source>
</evidence>
<feature type="compositionally biased region" description="Polar residues" evidence="18">
    <location>
        <begin position="117"/>
        <end position="130"/>
    </location>
</feature>
<keyword evidence="2" id="KW-0723">Serine/threonine-protein kinase</keyword>
<evidence type="ECO:0000313" key="22">
    <source>
        <dbReference type="Proteomes" id="UP001190640"/>
    </source>
</evidence>
<dbReference type="Gene3D" id="1.25.10.10">
    <property type="entry name" value="Leucine-rich Repeat Variant"/>
    <property type="match status" value="1"/>
</dbReference>
<evidence type="ECO:0000256" key="12">
    <source>
        <dbReference type="ARBA" id="ARBA00022990"/>
    </source>
</evidence>
<dbReference type="FunFam" id="1.25.10.10:FF:000122">
    <property type="entry name" value="Mitogen-activated protein kinase kinase kinase 1 (Predicted)"/>
    <property type="match status" value="1"/>
</dbReference>
<feature type="region of interest" description="Disordered" evidence="18">
    <location>
        <begin position="80"/>
        <end position="99"/>
    </location>
</feature>
<comment type="cofactor">
    <cofactor evidence="1">
        <name>Mg(2+)</name>
        <dbReference type="ChEBI" id="CHEBI:18420"/>
    </cofactor>
</comment>
<feature type="compositionally biased region" description="Low complexity" evidence="18">
    <location>
        <begin position="604"/>
        <end position="628"/>
    </location>
</feature>
<dbReference type="PROSITE" id="PS50089">
    <property type="entry name" value="ZF_RING_2"/>
    <property type="match status" value="1"/>
</dbReference>
<evidence type="ECO:0000313" key="23">
    <source>
        <dbReference type="RefSeq" id="XP_054842262.1"/>
    </source>
</evidence>
<feature type="domain" description="SWIM-type" evidence="21">
    <location>
        <begin position="341"/>
        <end position="369"/>
    </location>
</feature>
<dbReference type="Gene3D" id="1.10.510.10">
    <property type="entry name" value="Transferase(Phosphotransferase) domain 1"/>
    <property type="match status" value="1"/>
</dbReference>
<dbReference type="InterPro" id="IPR000719">
    <property type="entry name" value="Prot_kinase_dom"/>
</dbReference>
<dbReference type="PROSITE" id="PS00108">
    <property type="entry name" value="PROTEIN_KINASE_ST"/>
    <property type="match status" value="1"/>
</dbReference>
<evidence type="ECO:0000256" key="13">
    <source>
        <dbReference type="ARBA" id="ARBA00054158"/>
    </source>
</evidence>
<comment type="function">
    <text evidence="13">Component of a protein kinase signal transduction cascade. Activates the ERK and JNK kinase pathways by phosphorylation of MAP2K1 and MAP2K4. May phosphorylate the MAPK8/JNK1 kinase. Activates CHUK and IKBKB, the central protein kinases of the NF-kappa-B pathway.</text>
</comment>
<evidence type="ECO:0000259" key="19">
    <source>
        <dbReference type="PROSITE" id="PS50011"/>
    </source>
</evidence>
<evidence type="ECO:0000256" key="8">
    <source>
        <dbReference type="ARBA" id="ARBA00022777"/>
    </source>
</evidence>
<evidence type="ECO:0000256" key="14">
    <source>
        <dbReference type="ARBA" id="ARBA00069058"/>
    </source>
</evidence>
<dbReference type="FunFam" id="3.30.40.10:FF:000223">
    <property type="entry name" value="Mitogen-activated protein kinase kinase kinase 1 (Predicted)"/>
    <property type="match status" value="1"/>
</dbReference>
<feature type="domain" description="Protein kinase" evidence="19">
    <location>
        <begin position="1232"/>
        <end position="1497"/>
    </location>
</feature>
<gene>
    <name evidence="23" type="primary">MAP3K1</name>
</gene>
<evidence type="ECO:0000256" key="10">
    <source>
        <dbReference type="ARBA" id="ARBA00022840"/>
    </source>
</evidence>
<feature type="compositionally biased region" description="Polar residues" evidence="18">
    <location>
        <begin position="897"/>
        <end position="911"/>
    </location>
</feature>
<evidence type="ECO:0000256" key="7">
    <source>
        <dbReference type="ARBA" id="ARBA00022771"/>
    </source>
</evidence>
<feature type="region of interest" description="Disordered" evidence="18">
    <location>
        <begin position="419"/>
        <end position="439"/>
    </location>
</feature>
<feature type="compositionally biased region" description="Basic and acidic residues" evidence="18">
    <location>
        <begin position="161"/>
        <end position="184"/>
    </location>
</feature>
<evidence type="ECO:0000256" key="6">
    <source>
        <dbReference type="ARBA" id="ARBA00022741"/>
    </source>
</evidence>
<keyword evidence="10 17" id="KW-0067">ATP-binding</keyword>
<dbReference type="InterPro" id="IPR017441">
    <property type="entry name" value="Protein_kinase_ATP_BS"/>
</dbReference>
<evidence type="ECO:0000256" key="4">
    <source>
        <dbReference type="ARBA" id="ARBA00022679"/>
    </source>
</evidence>
<dbReference type="GO" id="GO:0005524">
    <property type="term" value="F:ATP binding"/>
    <property type="evidence" value="ECO:0007669"/>
    <property type="project" value="UniProtKB-UniRule"/>
</dbReference>
<accession>A0AA97JS33</accession>
<evidence type="ECO:0000256" key="3">
    <source>
        <dbReference type="ARBA" id="ARBA00022553"/>
    </source>
</evidence>
<dbReference type="PROSITE" id="PS50966">
    <property type="entry name" value="ZF_SWIM"/>
    <property type="match status" value="1"/>
</dbReference>
<dbReference type="InterPro" id="IPR050538">
    <property type="entry name" value="MAP_kinase_kinase_kinase"/>
</dbReference>
<feature type="region of interest" description="Disordered" evidence="18">
    <location>
        <begin position="105"/>
        <end position="184"/>
    </location>
</feature>
<feature type="binding site" evidence="17">
    <location>
        <position position="1261"/>
    </location>
    <ligand>
        <name>ATP</name>
        <dbReference type="ChEBI" id="CHEBI:30616"/>
    </ligand>
</feature>
<keyword evidence="9" id="KW-0862">Zinc</keyword>
<evidence type="ECO:0000256" key="15">
    <source>
        <dbReference type="ARBA" id="ARBA00083881"/>
    </source>
</evidence>
<dbReference type="Gene3D" id="3.30.40.10">
    <property type="entry name" value="Zinc/RING finger domain, C3HC4 (zinc finger)"/>
    <property type="match status" value="1"/>
</dbReference>
<keyword evidence="7 16" id="KW-0863">Zinc-finger</keyword>
<dbReference type="InterPro" id="IPR001841">
    <property type="entry name" value="Znf_RING"/>
</dbReference>
<feature type="region of interest" description="Disordered" evidence="18">
    <location>
        <begin position="947"/>
        <end position="971"/>
    </location>
</feature>
<evidence type="ECO:0000259" key="21">
    <source>
        <dbReference type="PROSITE" id="PS50966"/>
    </source>
</evidence>
<dbReference type="CTD" id="4214"/>
<organism evidence="22 23">
    <name type="scientific">Eublepharis macularius</name>
    <name type="common">Leopard gecko</name>
    <name type="synonym">Cyrtodactylus macularius</name>
    <dbReference type="NCBI Taxonomy" id="481883"/>
    <lineage>
        <taxon>Eukaryota</taxon>
        <taxon>Metazoa</taxon>
        <taxon>Chordata</taxon>
        <taxon>Craniata</taxon>
        <taxon>Vertebrata</taxon>
        <taxon>Euteleostomi</taxon>
        <taxon>Lepidosauria</taxon>
        <taxon>Squamata</taxon>
        <taxon>Bifurcata</taxon>
        <taxon>Gekkota</taxon>
        <taxon>Eublepharidae</taxon>
        <taxon>Eublepharinae</taxon>
        <taxon>Eublepharis</taxon>
    </lineage>
</organism>
<feature type="region of interest" description="Disordered" evidence="18">
    <location>
        <begin position="1037"/>
        <end position="1064"/>
    </location>
</feature>
<evidence type="ECO:0000256" key="16">
    <source>
        <dbReference type="PROSITE-ProRule" id="PRU00175"/>
    </source>
</evidence>
<dbReference type="InterPro" id="IPR016024">
    <property type="entry name" value="ARM-type_fold"/>
</dbReference>
<keyword evidence="6 17" id="KW-0547">Nucleotide-binding</keyword>
<dbReference type="RefSeq" id="XP_054842262.1">
    <property type="nucleotide sequence ID" value="XM_054986287.1"/>
</dbReference>
<proteinExistence type="predicted"/>
<dbReference type="PROSITE" id="PS00107">
    <property type="entry name" value="PROTEIN_KINASE_ATP"/>
    <property type="match status" value="1"/>
</dbReference>